<name>A0ABR3F1U2_9AGAR</name>
<keyword evidence="2" id="KW-1185">Reference proteome</keyword>
<proteinExistence type="predicted"/>
<organism evidence="1 2">
    <name type="scientific">Marasmius crinis-equi</name>
    <dbReference type="NCBI Taxonomy" id="585013"/>
    <lineage>
        <taxon>Eukaryota</taxon>
        <taxon>Fungi</taxon>
        <taxon>Dikarya</taxon>
        <taxon>Basidiomycota</taxon>
        <taxon>Agaricomycotina</taxon>
        <taxon>Agaricomycetes</taxon>
        <taxon>Agaricomycetidae</taxon>
        <taxon>Agaricales</taxon>
        <taxon>Marasmiineae</taxon>
        <taxon>Marasmiaceae</taxon>
        <taxon>Marasmius</taxon>
    </lineage>
</organism>
<protein>
    <submittedName>
        <fullName evidence="1">Uncharacterized protein</fullName>
    </submittedName>
</protein>
<comment type="caution">
    <text evidence="1">The sequence shown here is derived from an EMBL/GenBank/DDBJ whole genome shotgun (WGS) entry which is preliminary data.</text>
</comment>
<gene>
    <name evidence="1" type="ORF">V5O48_012800</name>
</gene>
<evidence type="ECO:0000313" key="1">
    <source>
        <dbReference type="EMBL" id="KAL0569172.1"/>
    </source>
</evidence>
<sequence length="125" mass="14287">MVRASLEEEGLAKAYQNHIDAQRDFRMYSDSGMIEVLNRPVIEGEGYVVAQGYRVGIYGDVLSALIIGLRWEVGDIVWCCSRERAVAVYKQKLMAGEVRTKIEKVETVRGRMFPVHTYSWIVKTQ</sequence>
<reference evidence="1 2" key="1">
    <citation type="submission" date="2024-02" db="EMBL/GenBank/DDBJ databases">
        <title>A draft genome for the cacao thread blight pathogen Marasmius crinis-equi.</title>
        <authorList>
            <person name="Cohen S.P."/>
            <person name="Baruah I.K."/>
            <person name="Amoako-Attah I."/>
            <person name="Bukari Y."/>
            <person name="Meinhardt L.W."/>
            <person name="Bailey B.A."/>
        </authorList>
    </citation>
    <scope>NUCLEOTIDE SEQUENCE [LARGE SCALE GENOMIC DNA]</scope>
    <source>
        <strain evidence="1 2">GH-76</strain>
    </source>
</reference>
<dbReference type="Proteomes" id="UP001465976">
    <property type="component" value="Unassembled WGS sequence"/>
</dbReference>
<evidence type="ECO:0000313" key="2">
    <source>
        <dbReference type="Proteomes" id="UP001465976"/>
    </source>
</evidence>
<dbReference type="EMBL" id="JBAHYK010001177">
    <property type="protein sequence ID" value="KAL0569172.1"/>
    <property type="molecule type" value="Genomic_DNA"/>
</dbReference>
<accession>A0ABR3F1U2</accession>